<dbReference type="AlphaFoldDB" id="A0A494Y1A4"/>
<reference evidence="2 3" key="1">
    <citation type="submission" date="2018-10" db="EMBL/GenBank/DDBJ databases">
        <title>Robbsia sp. DHC34, isolated from soil.</title>
        <authorList>
            <person name="Gao Z.-H."/>
            <person name="Qiu L.-H."/>
        </authorList>
    </citation>
    <scope>NUCLEOTIDE SEQUENCE [LARGE SCALE GENOMIC DNA]</scope>
    <source>
        <strain evidence="2 3">DHC34</strain>
    </source>
</reference>
<name>A0A494Y1A4_9BURK</name>
<dbReference type="RefSeq" id="WP_121087710.1">
    <property type="nucleotide sequence ID" value="NZ_RBZU01000006.1"/>
</dbReference>
<dbReference type="OrthoDB" id="8440562at2"/>
<protein>
    <submittedName>
        <fullName evidence="2">Uncharacterized protein</fullName>
    </submittedName>
</protein>
<feature type="chain" id="PRO_5019765485" evidence="1">
    <location>
        <begin position="18"/>
        <end position="287"/>
    </location>
</feature>
<keyword evidence="3" id="KW-1185">Reference proteome</keyword>
<accession>A0A494Y1A4</accession>
<sequence length="287" mass="30999">MRAWTGLLALCPVLCQAATFAAFIQPDPATSKIPYEAVTIARKDSAVDSRQPIQACDRIRFVTTQTQYGVVYVTTLRGGKNFKLDASHPFVDISCVEPGIGDLPGRSWKDISGGDRATYSIAAMSRGDQLSVPILTSEQSNLVAAPKRSIFIEWSGGTPPYRVVLRNSNTGAIITSVDNVTEHAARTPPVDLAPGQYSLSVFNTPADGAVAEIRENNLFVVPSDQLPPPPRALADAKLDETDKALLYVYYLEGFGDGRWAFEAMQRATAIMPPSSGSKDWLAQYGGD</sequence>
<evidence type="ECO:0000313" key="3">
    <source>
        <dbReference type="Proteomes" id="UP000270342"/>
    </source>
</evidence>
<feature type="signal peptide" evidence="1">
    <location>
        <begin position="1"/>
        <end position="17"/>
    </location>
</feature>
<organism evidence="2 3">
    <name type="scientific">Pararobbsia silviterrae</name>
    <dbReference type="NCBI Taxonomy" id="1792498"/>
    <lineage>
        <taxon>Bacteria</taxon>
        <taxon>Pseudomonadati</taxon>
        <taxon>Pseudomonadota</taxon>
        <taxon>Betaproteobacteria</taxon>
        <taxon>Burkholderiales</taxon>
        <taxon>Burkholderiaceae</taxon>
        <taxon>Pararobbsia</taxon>
    </lineage>
</organism>
<comment type="caution">
    <text evidence="2">The sequence shown here is derived from an EMBL/GenBank/DDBJ whole genome shotgun (WGS) entry which is preliminary data.</text>
</comment>
<dbReference type="Proteomes" id="UP000270342">
    <property type="component" value="Unassembled WGS sequence"/>
</dbReference>
<evidence type="ECO:0000256" key="1">
    <source>
        <dbReference type="SAM" id="SignalP"/>
    </source>
</evidence>
<gene>
    <name evidence="2" type="ORF">D7S86_15285</name>
</gene>
<evidence type="ECO:0000313" key="2">
    <source>
        <dbReference type="EMBL" id="RKP53635.1"/>
    </source>
</evidence>
<dbReference type="EMBL" id="RBZU01000006">
    <property type="protein sequence ID" value="RKP53635.1"/>
    <property type="molecule type" value="Genomic_DNA"/>
</dbReference>
<keyword evidence="1" id="KW-0732">Signal</keyword>
<proteinExistence type="predicted"/>